<sequence length="104" mass="11289">MSPVHYQRDYYETVVASTVAAASVRHSIHAHGFTNARTFTTLHSTSVGTLLAQAGFVLTLEFHIDVDAQTKAILATTNLYAVITFLFLGSENTAAPFESATRLN</sequence>
<organism evidence="2 3">
    <name type="scientific">Aphanomyces stellatus</name>
    <dbReference type="NCBI Taxonomy" id="120398"/>
    <lineage>
        <taxon>Eukaryota</taxon>
        <taxon>Sar</taxon>
        <taxon>Stramenopiles</taxon>
        <taxon>Oomycota</taxon>
        <taxon>Saprolegniomycetes</taxon>
        <taxon>Saprolegniales</taxon>
        <taxon>Verrucalvaceae</taxon>
        <taxon>Aphanomyces</taxon>
    </lineage>
</organism>
<proteinExistence type="predicted"/>
<evidence type="ECO:0000313" key="3">
    <source>
        <dbReference type="Proteomes" id="UP000332933"/>
    </source>
</evidence>
<protein>
    <submittedName>
        <fullName evidence="2">Aste57867_7982 protein</fullName>
    </submittedName>
</protein>
<reference evidence="2 3" key="1">
    <citation type="submission" date="2019-03" db="EMBL/GenBank/DDBJ databases">
        <authorList>
            <person name="Gaulin E."/>
            <person name="Dumas B."/>
        </authorList>
    </citation>
    <scope>NUCLEOTIDE SEQUENCE [LARGE SCALE GENOMIC DNA]</scope>
    <source>
        <strain evidence="2">CBS 568.67</strain>
    </source>
</reference>
<accession>A0A485KJ57</accession>
<name>A0A485KJ57_9STRA</name>
<dbReference type="AlphaFoldDB" id="A0A485KJ57"/>
<dbReference type="Proteomes" id="UP000332933">
    <property type="component" value="Unassembled WGS sequence"/>
</dbReference>
<evidence type="ECO:0000313" key="2">
    <source>
        <dbReference type="EMBL" id="VFT84875.1"/>
    </source>
</evidence>
<evidence type="ECO:0000313" key="1">
    <source>
        <dbReference type="EMBL" id="KAF0701585.1"/>
    </source>
</evidence>
<keyword evidence="3" id="KW-1185">Reference proteome</keyword>
<reference evidence="1" key="2">
    <citation type="submission" date="2019-06" db="EMBL/GenBank/DDBJ databases">
        <title>Genomics analysis of Aphanomyces spp. identifies a new class of oomycete effector associated with host adaptation.</title>
        <authorList>
            <person name="Gaulin E."/>
        </authorList>
    </citation>
    <scope>NUCLEOTIDE SEQUENCE</scope>
    <source>
        <strain evidence="1">CBS 578.67</strain>
    </source>
</reference>
<dbReference type="EMBL" id="CAADRA010005031">
    <property type="protein sequence ID" value="VFT84875.1"/>
    <property type="molecule type" value="Genomic_DNA"/>
</dbReference>
<gene>
    <name evidence="2" type="primary">Aste57867_7982</name>
    <name evidence="1" type="ORF">As57867_007952</name>
    <name evidence="2" type="ORF">ASTE57867_7982</name>
</gene>
<dbReference type="EMBL" id="VJMH01005010">
    <property type="protein sequence ID" value="KAF0701585.1"/>
    <property type="molecule type" value="Genomic_DNA"/>
</dbReference>